<protein>
    <submittedName>
        <fullName evidence="2">Putative type III secretion system effector HopL1 (SfrC)</fullName>
    </submittedName>
</protein>
<accession>A0A077NCR5</accession>
<dbReference type="RefSeq" id="WP_038215855.1">
    <property type="nucleotide sequence ID" value="NZ_CAWLWN010000166.1"/>
</dbReference>
<comment type="caution">
    <text evidence="2">The sequence shown here is derived from an EMBL/GenBank/DDBJ whole genome shotgun (WGS) entry which is preliminary data.</text>
</comment>
<dbReference type="Proteomes" id="UP000028511">
    <property type="component" value="Unassembled WGS sequence"/>
</dbReference>
<dbReference type="Pfam" id="PF10139">
    <property type="entry name" value="Virul_Fac"/>
    <property type="match status" value="1"/>
</dbReference>
<keyword evidence="1" id="KW-0175">Coiled coil</keyword>
<dbReference type="InterPro" id="IPR017030">
    <property type="entry name" value="Vir_effector_SfrC"/>
</dbReference>
<proteinExistence type="predicted"/>
<dbReference type="HOGENOM" id="CLU_016489_0_0_6"/>
<name>A0A077NCR5_XENBV</name>
<reference evidence="2" key="1">
    <citation type="submission" date="2013-07" db="EMBL/GenBank/DDBJ databases">
        <title>Sub-species coevolution in mutualistic symbiosis.</title>
        <authorList>
            <person name="Murfin K."/>
            <person name="Klassen J."/>
            <person name="Lee M."/>
            <person name="Forst S."/>
            <person name="Stock P."/>
            <person name="Goodrich-Blair H."/>
        </authorList>
    </citation>
    <scope>NUCLEOTIDE SEQUENCE [LARGE SCALE GENOMIC DNA]</scope>
    <source>
        <strain evidence="2">Puntauvense</strain>
    </source>
</reference>
<sequence>MKYFTPEQLKQAWLDVAQGAGQAIEWVEEVRGNAPRLNTEADRLKLKLRRSRNTAQRLAKGATHPMTIGFFGLSQAGKSYLISSLAAGENGRLETQMGPYQLDFIEHINPPGGGKEATGLVTRFSRHARPSNPDWPIELQLFNEAEIAKIFANTFIHDFNQEKIDWNYDEKRINTLLTSLNERRQAHKVPGVAEDDVVALWDYLIRHAAKSQSKMALQYWPTAVELAPWLSIDDRAQLFGELWGNIHEFTEAYRRFAHTLQRLGGASVVRAPLNVLVTEQNGRLVQTNSIMNVDMLERLNKSNDLQITVCPERENGLAAPVSVSLAELTALTVELHVPLLSSTRERLFEEVDLLDFPGYRGRLGVESLNYLQNAAESDDSNPLAQLILRGKVAYLFERYTLNQEMNVLVVCTPSNEQSNVKDVGGVLDEWIRYSQGADADSRARRPAGLVWAITKLDLRITQELTKSEDMLREVWGQGGMIKIAMTERFGHFPWMQEWHPGRAFNNAFLVRKPCQATPFITMKEGCEAEFSQETASKLTLMKKTFLEDAAIQRHIASPEQAWDAMLQLNDGGMRRLADYLGIVAQREMKLERITEQLNETRHELVEGNLHAWYQPDGAEEVEKKRLISEEILKALQNRAGRHGELLAGLVPQRKALQELYMQEAELDLPTEGKDANESVAAFGIGSDFDLFSDTPDETVSAHSHEQEFAHRVIKLWINYLRTVPEQTSMTDFIGLSRSIVEVLVDELITAIQRMNVEGELMKVLANTEQAGVRREKMMERQVSRVMHIMNDFITWLGYQNVPSEKRPASRINKGQPIFARPDKKDPALWKGDERLYRLTNEQLNYSAMFIFDWLFGFGEIIKENAGHSAGREITAVQNERLGTIIHRIQLSSE</sequence>
<dbReference type="PIRSF" id="PIRSF034586">
    <property type="entry name" value="Vir_effector_SfrC"/>
    <property type="match status" value="1"/>
</dbReference>
<evidence type="ECO:0000256" key="1">
    <source>
        <dbReference type="SAM" id="Coils"/>
    </source>
</evidence>
<organism evidence="2">
    <name type="scientific">Xenorhabdus bovienii str. puntauvense</name>
    <dbReference type="NCBI Taxonomy" id="1398201"/>
    <lineage>
        <taxon>Bacteria</taxon>
        <taxon>Pseudomonadati</taxon>
        <taxon>Pseudomonadota</taxon>
        <taxon>Gammaproteobacteria</taxon>
        <taxon>Enterobacterales</taxon>
        <taxon>Morganellaceae</taxon>
        <taxon>Xenorhabdus</taxon>
    </lineage>
</organism>
<gene>
    <name evidence="2" type="ORF">XBP1_1830009</name>
</gene>
<dbReference type="EMBL" id="CBSW010000094">
    <property type="protein sequence ID" value="CDG96027.1"/>
    <property type="molecule type" value="Genomic_DNA"/>
</dbReference>
<feature type="coiled-coil region" evidence="1">
    <location>
        <begin position="583"/>
        <end position="638"/>
    </location>
</feature>
<evidence type="ECO:0000313" key="2">
    <source>
        <dbReference type="EMBL" id="CDG96027.1"/>
    </source>
</evidence>
<dbReference type="AlphaFoldDB" id="A0A077NCR5"/>